<dbReference type="AlphaFoldDB" id="A0A0R2AX06"/>
<evidence type="ECO:0000313" key="1">
    <source>
        <dbReference type="EMBL" id="KRM71928.1"/>
    </source>
</evidence>
<dbReference type="OrthoDB" id="2329066at2"/>
<organism evidence="1 2">
    <name type="scientific">Lacticaseibacillus brantae DSM 23927</name>
    <dbReference type="NCBI Taxonomy" id="1423727"/>
    <lineage>
        <taxon>Bacteria</taxon>
        <taxon>Bacillati</taxon>
        <taxon>Bacillota</taxon>
        <taxon>Bacilli</taxon>
        <taxon>Lactobacillales</taxon>
        <taxon>Lactobacillaceae</taxon>
        <taxon>Lacticaseibacillus</taxon>
    </lineage>
</organism>
<gene>
    <name evidence="1" type="ORF">FC34_GL000908</name>
</gene>
<sequence>MTMTVYDVLRTIKTDSDTYFDHIQIEGKEFPVDHRALVEIMEAKTITEVEDLATVDIPTNTARFLRIPVSFLEDEDMLAYGDELEEYHTLVETLEGLLEDGLLADPVHQFMVTQDERLVINDDLV</sequence>
<accession>A0A0R2AX06</accession>
<name>A0A0R2AX06_9LACO</name>
<keyword evidence="2" id="KW-1185">Reference proteome</keyword>
<dbReference type="EMBL" id="AYZQ01000002">
    <property type="protein sequence ID" value="KRM71928.1"/>
    <property type="molecule type" value="Genomic_DNA"/>
</dbReference>
<evidence type="ECO:0000313" key="2">
    <source>
        <dbReference type="Proteomes" id="UP000051672"/>
    </source>
</evidence>
<dbReference type="RefSeq" id="WP_057894204.1">
    <property type="nucleotide sequence ID" value="NZ_AYZQ01000002.1"/>
</dbReference>
<reference evidence="1 2" key="1">
    <citation type="journal article" date="2015" name="Genome Announc.">
        <title>Expanding the biotechnology potential of lactobacilli through comparative genomics of 213 strains and associated genera.</title>
        <authorList>
            <person name="Sun Z."/>
            <person name="Harris H.M."/>
            <person name="McCann A."/>
            <person name="Guo C."/>
            <person name="Argimon S."/>
            <person name="Zhang W."/>
            <person name="Yang X."/>
            <person name="Jeffery I.B."/>
            <person name="Cooney J.C."/>
            <person name="Kagawa T.F."/>
            <person name="Liu W."/>
            <person name="Song Y."/>
            <person name="Salvetti E."/>
            <person name="Wrobel A."/>
            <person name="Rasinkangas P."/>
            <person name="Parkhill J."/>
            <person name="Rea M.C."/>
            <person name="O'Sullivan O."/>
            <person name="Ritari J."/>
            <person name="Douillard F.P."/>
            <person name="Paul Ross R."/>
            <person name="Yang R."/>
            <person name="Briner A.E."/>
            <person name="Felis G.E."/>
            <person name="de Vos W.M."/>
            <person name="Barrangou R."/>
            <person name="Klaenhammer T.R."/>
            <person name="Caufield P.W."/>
            <person name="Cui Y."/>
            <person name="Zhang H."/>
            <person name="O'Toole P.W."/>
        </authorList>
    </citation>
    <scope>NUCLEOTIDE SEQUENCE [LARGE SCALE GENOMIC DNA]</scope>
    <source>
        <strain evidence="1 2">DSM 23927</strain>
    </source>
</reference>
<dbReference type="STRING" id="1423727.FC34_GL000908"/>
<proteinExistence type="predicted"/>
<dbReference type="PATRIC" id="fig|1423727.3.peg.914"/>
<protein>
    <submittedName>
        <fullName evidence="1">Uncharacterized protein</fullName>
    </submittedName>
</protein>
<comment type="caution">
    <text evidence="1">The sequence shown here is derived from an EMBL/GenBank/DDBJ whole genome shotgun (WGS) entry which is preliminary data.</text>
</comment>
<dbReference type="Proteomes" id="UP000051672">
    <property type="component" value="Unassembled WGS sequence"/>
</dbReference>